<dbReference type="KEGG" id="salm:D0Y50_06555"/>
<dbReference type="Proteomes" id="UP000262073">
    <property type="component" value="Chromosome"/>
</dbReference>
<name>A0A346NKK7_9ALTE</name>
<dbReference type="PANTHER" id="PTHR38591:SF1">
    <property type="entry name" value="BLL1000 PROTEIN"/>
    <property type="match status" value="1"/>
</dbReference>
<dbReference type="EMBL" id="CP031769">
    <property type="protein sequence ID" value="AXR06064.1"/>
    <property type="molecule type" value="Genomic_DNA"/>
</dbReference>
<dbReference type="InterPro" id="IPR010791">
    <property type="entry name" value="AttH_dom"/>
</dbReference>
<dbReference type="InterPro" id="IPR023374">
    <property type="entry name" value="AttH-like_dom_sf"/>
</dbReference>
<dbReference type="OrthoDB" id="9770826at2"/>
<dbReference type="RefSeq" id="WP_117316059.1">
    <property type="nucleotide sequence ID" value="NZ_CP031769.1"/>
</dbReference>
<dbReference type="PROSITE" id="PS51257">
    <property type="entry name" value="PROKAR_LIPOPROTEIN"/>
    <property type="match status" value="1"/>
</dbReference>
<proteinExistence type="predicted"/>
<dbReference type="AlphaFoldDB" id="A0A346NKK7"/>
<dbReference type="Pfam" id="PF07143">
    <property type="entry name" value="CrtC"/>
    <property type="match status" value="1"/>
</dbReference>
<protein>
    <recommendedName>
        <fullName evidence="1">AttH domain-containing protein</fullName>
    </recommendedName>
</protein>
<dbReference type="Gene3D" id="2.40.370.10">
    <property type="entry name" value="AttH-like domain"/>
    <property type="match status" value="2"/>
</dbReference>
<dbReference type="Pfam" id="PF17186">
    <property type="entry name" value="Lipocalin_9"/>
    <property type="match status" value="1"/>
</dbReference>
<dbReference type="SUPFAM" id="SSF159245">
    <property type="entry name" value="AttH-like"/>
    <property type="match status" value="1"/>
</dbReference>
<keyword evidence="3" id="KW-1185">Reference proteome</keyword>
<feature type="domain" description="AttH" evidence="1">
    <location>
        <begin position="61"/>
        <end position="236"/>
    </location>
</feature>
<reference evidence="2 3" key="1">
    <citation type="submission" date="2018-08" db="EMBL/GenBank/DDBJ databases">
        <title>Salinimonas sediminis sp. nov., a piezophilic bacterium isolated from a deep-sea sediment sample from the New Britain Trench.</title>
        <authorList>
            <person name="Cao J."/>
        </authorList>
    </citation>
    <scope>NUCLEOTIDE SEQUENCE [LARGE SCALE GENOMIC DNA]</scope>
    <source>
        <strain evidence="2 3">N102</strain>
    </source>
</reference>
<accession>A0A346NKK7</accession>
<dbReference type="PANTHER" id="PTHR38591">
    <property type="entry name" value="HYDROLASE"/>
    <property type="match status" value="1"/>
</dbReference>
<evidence type="ECO:0000259" key="1">
    <source>
        <dbReference type="Pfam" id="PF07143"/>
    </source>
</evidence>
<evidence type="ECO:0000313" key="3">
    <source>
        <dbReference type="Proteomes" id="UP000262073"/>
    </source>
</evidence>
<sequence length="362" mass="39715">MKAFLIGITAWCWLTACSEPAPRSSVFSQPAASASVGAQVIPERPVVWPQDHASHPAFALEWWYLTFVLSDEQQRQYGLQFTLFRFTTNPPYDSHWTNGQQWMGHASLHTPTAHFYEERLAGGGVGNAGVSAAPFMLAIDNWQWVSANTDLFPSVLQFSIQNDVSVELALTTSGPLIAHGQGGYSEKSASGKYRSYYYSQPFIQASGQLAIGPKQGSAATAVKVKGQGWFDHEWSSQLANNDALGWDWFSVHLKDGAKLMVFTMHVKGEAPYTTGTFITAHGENTTLAGDALSITASGYEAINGRQVPVEWQIDLAEPAMHLTIKPFKPGQWNPGRVAYYEGRIQVSGSHQGTGFMELTGYQ</sequence>
<organism evidence="2 3">
    <name type="scientific">Salinimonas sediminis</name>
    <dbReference type="NCBI Taxonomy" id="2303538"/>
    <lineage>
        <taxon>Bacteria</taxon>
        <taxon>Pseudomonadati</taxon>
        <taxon>Pseudomonadota</taxon>
        <taxon>Gammaproteobacteria</taxon>
        <taxon>Alteromonadales</taxon>
        <taxon>Alteromonadaceae</taxon>
        <taxon>Alteromonas/Salinimonas group</taxon>
        <taxon>Salinimonas</taxon>
    </lineage>
</organism>
<gene>
    <name evidence="2" type="ORF">D0Y50_06555</name>
</gene>
<evidence type="ECO:0000313" key="2">
    <source>
        <dbReference type="EMBL" id="AXR06064.1"/>
    </source>
</evidence>